<protein>
    <recommendedName>
        <fullName evidence="4">Lipoprotein</fullName>
    </recommendedName>
</protein>
<feature type="chain" id="PRO_5046038565" description="Lipoprotein" evidence="1">
    <location>
        <begin position="24"/>
        <end position="143"/>
    </location>
</feature>
<name>A0ABU0GQA1_9CELL</name>
<dbReference type="Proteomes" id="UP001240250">
    <property type="component" value="Unassembled WGS sequence"/>
</dbReference>
<sequence>MTTRRTVLATTTLVLAAALTGCATFQDVFPVGRREFTYATSADVERSGQSFRFQGFLPQDATDVRLLAQLDGHAGVMRWTSPTPFDAQHCTATSVTGAPDLEAAWLLDPLPADGYACGTWTVVSVGDTHQAWRDESGSGTEPR</sequence>
<dbReference type="EMBL" id="JAUSVM010000001">
    <property type="protein sequence ID" value="MDQ0426951.1"/>
    <property type="molecule type" value="Genomic_DNA"/>
</dbReference>
<evidence type="ECO:0008006" key="4">
    <source>
        <dbReference type="Google" id="ProtNLM"/>
    </source>
</evidence>
<proteinExistence type="predicted"/>
<keyword evidence="1" id="KW-0732">Signal</keyword>
<feature type="signal peptide" evidence="1">
    <location>
        <begin position="1"/>
        <end position="23"/>
    </location>
</feature>
<evidence type="ECO:0000313" key="3">
    <source>
        <dbReference type="Proteomes" id="UP001240250"/>
    </source>
</evidence>
<organism evidence="2 3">
    <name type="scientific">Cellulomonas iranensis</name>
    <dbReference type="NCBI Taxonomy" id="76862"/>
    <lineage>
        <taxon>Bacteria</taxon>
        <taxon>Bacillati</taxon>
        <taxon>Actinomycetota</taxon>
        <taxon>Actinomycetes</taxon>
        <taxon>Micrococcales</taxon>
        <taxon>Cellulomonadaceae</taxon>
        <taxon>Cellulomonas</taxon>
    </lineage>
</organism>
<reference evidence="2 3" key="1">
    <citation type="submission" date="2023-07" db="EMBL/GenBank/DDBJ databases">
        <title>Sequencing the genomes of 1000 actinobacteria strains.</title>
        <authorList>
            <person name="Klenk H.-P."/>
        </authorList>
    </citation>
    <scope>NUCLEOTIDE SEQUENCE [LARGE SCALE GENOMIC DNA]</scope>
    <source>
        <strain evidence="2 3">DSM 14785</strain>
    </source>
</reference>
<evidence type="ECO:0000313" key="2">
    <source>
        <dbReference type="EMBL" id="MDQ0426951.1"/>
    </source>
</evidence>
<keyword evidence="3" id="KW-1185">Reference proteome</keyword>
<accession>A0ABU0GQA1</accession>
<dbReference type="RefSeq" id="WP_070318985.1">
    <property type="nucleotide sequence ID" value="NZ_CP194061.1"/>
</dbReference>
<comment type="caution">
    <text evidence="2">The sequence shown here is derived from an EMBL/GenBank/DDBJ whole genome shotgun (WGS) entry which is preliminary data.</text>
</comment>
<evidence type="ECO:0000256" key="1">
    <source>
        <dbReference type="SAM" id="SignalP"/>
    </source>
</evidence>
<gene>
    <name evidence="2" type="ORF">JO380_003332</name>
</gene>
<dbReference type="PROSITE" id="PS51257">
    <property type="entry name" value="PROKAR_LIPOPROTEIN"/>
    <property type="match status" value="1"/>
</dbReference>